<name>A0A8K0SUK6_9HYPO</name>
<dbReference type="EMBL" id="JAGPNK010000005">
    <property type="protein sequence ID" value="KAH7321220.1"/>
    <property type="molecule type" value="Genomic_DNA"/>
</dbReference>
<gene>
    <name evidence="2" type="ORF">B0I35DRAFT_209600</name>
</gene>
<organism evidence="2 3">
    <name type="scientific">Stachybotrys elegans</name>
    <dbReference type="NCBI Taxonomy" id="80388"/>
    <lineage>
        <taxon>Eukaryota</taxon>
        <taxon>Fungi</taxon>
        <taxon>Dikarya</taxon>
        <taxon>Ascomycota</taxon>
        <taxon>Pezizomycotina</taxon>
        <taxon>Sordariomycetes</taxon>
        <taxon>Hypocreomycetidae</taxon>
        <taxon>Hypocreales</taxon>
        <taxon>Stachybotryaceae</taxon>
        <taxon>Stachybotrys</taxon>
    </lineage>
</organism>
<dbReference type="OrthoDB" id="6585699at2759"/>
<reference evidence="2" key="1">
    <citation type="journal article" date="2021" name="Nat. Commun.">
        <title>Genetic determinants of endophytism in the Arabidopsis root mycobiome.</title>
        <authorList>
            <person name="Mesny F."/>
            <person name="Miyauchi S."/>
            <person name="Thiergart T."/>
            <person name="Pickel B."/>
            <person name="Atanasova L."/>
            <person name="Karlsson M."/>
            <person name="Huettel B."/>
            <person name="Barry K.W."/>
            <person name="Haridas S."/>
            <person name="Chen C."/>
            <person name="Bauer D."/>
            <person name="Andreopoulos W."/>
            <person name="Pangilinan J."/>
            <person name="LaButti K."/>
            <person name="Riley R."/>
            <person name="Lipzen A."/>
            <person name="Clum A."/>
            <person name="Drula E."/>
            <person name="Henrissat B."/>
            <person name="Kohler A."/>
            <person name="Grigoriev I.V."/>
            <person name="Martin F.M."/>
            <person name="Hacquard S."/>
        </authorList>
    </citation>
    <scope>NUCLEOTIDE SEQUENCE</scope>
    <source>
        <strain evidence="2">MPI-CAGE-CH-0235</strain>
    </source>
</reference>
<feature type="region of interest" description="Disordered" evidence="1">
    <location>
        <begin position="324"/>
        <end position="365"/>
    </location>
</feature>
<feature type="compositionally biased region" description="Acidic residues" evidence="1">
    <location>
        <begin position="398"/>
        <end position="407"/>
    </location>
</feature>
<accession>A0A8K0SUK6</accession>
<dbReference type="GO" id="GO:0034080">
    <property type="term" value="P:CENP-A containing chromatin assembly"/>
    <property type="evidence" value="ECO:0007669"/>
    <property type="project" value="InterPro"/>
</dbReference>
<dbReference type="AlphaFoldDB" id="A0A8K0SUK6"/>
<dbReference type="Gene3D" id="3.10.20.720">
    <property type="match status" value="1"/>
</dbReference>
<comment type="caution">
    <text evidence="2">The sequence shown here is derived from an EMBL/GenBank/DDBJ whole genome shotgun (WGS) entry which is preliminary data.</text>
</comment>
<proteinExistence type="predicted"/>
<protein>
    <submittedName>
        <fullName evidence="2">Centromere protein Chl4/mis15/CENP-N</fullName>
    </submittedName>
</protein>
<evidence type="ECO:0000256" key="1">
    <source>
        <dbReference type="SAM" id="MobiDB-lite"/>
    </source>
</evidence>
<sequence length="500" mass="54882">MPRLSVPNAARLPSSLRVDSSNTALIKALGRLSRESLISLALDWIHDSPSANTLPYITRGAESEDEDDEDPDDLYPPCHSLQELEDLYTEMQNQKGSKRDVVSRILEGDWRHGLTMYQYATVDLRYLDEHPTSQKWSAYHILPLKKGQNDDDLVKVDEESLEVPQFHPATFLQRLQGEVLPDIKAHYHFYRPKDYPVLILRIFVIDSPYSSSLAFSSLDSNGSASFDSSRTLYIAFPNGAPALYITKSQRVGASGSGESKSLHSLIVDGVPKALSRPRQRYTLKALQLTTKNLDALLDKKGSGRGNAAGGGWSIYADEKHKDSPLDAVMPKAPLSKEPSAAESSPKRQLALRPSERAAKRAKMVAQARFGRSAMVSDGKGMEKVEFIIKDPFPSTEGLPEDDTEEAEQPSRNKRRDKLADLEEEAEAGGDSPADGQETSGWAPLVKVTLQGPHVFAGVRQLVEAGIIDGERMPGWLTGEEGVSVGVVKQGRVQGHKGSGL</sequence>
<dbReference type="Proteomes" id="UP000813444">
    <property type="component" value="Unassembled WGS sequence"/>
</dbReference>
<feature type="region of interest" description="Disordered" evidence="1">
    <location>
        <begin position="391"/>
        <end position="439"/>
    </location>
</feature>
<dbReference type="GO" id="GO:0007059">
    <property type="term" value="P:chromosome segregation"/>
    <property type="evidence" value="ECO:0007669"/>
    <property type="project" value="InterPro"/>
</dbReference>
<evidence type="ECO:0000313" key="3">
    <source>
        <dbReference type="Proteomes" id="UP000813444"/>
    </source>
</evidence>
<keyword evidence="3" id="KW-1185">Reference proteome</keyword>
<dbReference type="InterPro" id="IPR007902">
    <property type="entry name" value="Chl4/mis15/CENP-N"/>
</dbReference>
<evidence type="ECO:0000313" key="2">
    <source>
        <dbReference type="EMBL" id="KAH7321220.1"/>
    </source>
</evidence>
<dbReference type="Pfam" id="PF05238">
    <property type="entry name" value="CENP-N"/>
    <property type="match status" value="1"/>
</dbReference>